<reference evidence="1" key="1">
    <citation type="submission" date="2021-02" db="EMBL/GenBank/DDBJ databases">
        <authorList>
            <person name="Palmer J.M."/>
        </authorList>
    </citation>
    <scope>NUCLEOTIDE SEQUENCE</scope>
    <source>
        <strain evidence="1">SCRP23</strain>
    </source>
</reference>
<organism evidence="1 2">
    <name type="scientific">Phytophthora boehmeriae</name>
    <dbReference type="NCBI Taxonomy" id="109152"/>
    <lineage>
        <taxon>Eukaryota</taxon>
        <taxon>Sar</taxon>
        <taxon>Stramenopiles</taxon>
        <taxon>Oomycota</taxon>
        <taxon>Peronosporomycetes</taxon>
        <taxon>Peronosporales</taxon>
        <taxon>Peronosporaceae</taxon>
        <taxon>Phytophthora</taxon>
    </lineage>
</organism>
<gene>
    <name evidence="1" type="ORF">PHYBOEH_007970</name>
</gene>
<dbReference type="Proteomes" id="UP000693981">
    <property type="component" value="Unassembled WGS sequence"/>
</dbReference>
<evidence type="ECO:0000313" key="2">
    <source>
        <dbReference type="Proteomes" id="UP000693981"/>
    </source>
</evidence>
<sequence>MVAFSVYKASKYLFDCVGVTDAAAGAQMYPAVRLDELEALRIEAVDVIKRLDFAEVDRLIACCRQHVNAASGWDQE</sequence>
<evidence type="ECO:0000313" key="1">
    <source>
        <dbReference type="EMBL" id="KAG7399807.1"/>
    </source>
</evidence>
<dbReference type="AlphaFoldDB" id="A0A8T1X0Z6"/>
<proteinExistence type="predicted"/>
<accession>A0A8T1X0Z6</accession>
<name>A0A8T1X0Z6_9STRA</name>
<dbReference type="EMBL" id="JAGDFL010000045">
    <property type="protein sequence ID" value="KAG7399807.1"/>
    <property type="molecule type" value="Genomic_DNA"/>
</dbReference>
<keyword evidence="2" id="KW-1185">Reference proteome</keyword>
<comment type="caution">
    <text evidence="1">The sequence shown here is derived from an EMBL/GenBank/DDBJ whole genome shotgun (WGS) entry which is preliminary data.</text>
</comment>
<dbReference type="OrthoDB" id="116571at2759"/>
<protein>
    <submittedName>
        <fullName evidence="1">Uncharacterized protein</fullName>
    </submittedName>
</protein>